<protein>
    <submittedName>
        <fullName evidence="9">ArnT family glycosyltransferase</fullName>
        <ecNumber evidence="9">2.4.-.-</ecNumber>
    </submittedName>
</protein>
<keyword evidence="5 8" id="KW-0812">Transmembrane</keyword>
<evidence type="ECO:0000256" key="7">
    <source>
        <dbReference type="ARBA" id="ARBA00023136"/>
    </source>
</evidence>
<feature type="transmembrane region" description="Helical" evidence="8">
    <location>
        <begin position="331"/>
        <end position="349"/>
    </location>
</feature>
<evidence type="ECO:0000256" key="4">
    <source>
        <dbReference type="ARBA" id="ARBA00022679"/>
    </source>
</evidence>
<keyword evidence="2" id="KW-1003">Cell membrane</keyword>
<feature type="transmembrane region" description="Helical" evidence="8">
    <location>
        <begin position="188"/>
        <end position="204"/>
    </location>
</feature>
<keyword evidence="6 8" id="KW-1133">Transmembrane helix</keyword>
<feature type="transmembrane region" description="Helical" evidence="8">
    <location>
        <begin position="216"/>
        <end position="240"/>
    </location>
</feature>
<feature type="transmembrane region" description="Helical" evidence="8">
    <location>
        <begin position="166"/>
        <end position="182"/>
    </location>
</feature>
<evidence type="ECO:0000256" key="5">
    <source>
        <dbReference type="ARBA" id="ARBA00022692"/>
    </source>
</evidence>
<reference evidence="9 10" key="1">
    <citation type="journal article" date="2011" name="Int. J. Syst. Evol. Microbiol.">
        <title>Zhongshania antarctica gen. nov., sp. nov. and Zhongshania guokunii sp. nov., gammaproteobacteria respectively isolated from coastal attached (fast) ice and surface seawater of the Antarctic.</title>
        <authorList>
            <person name="Li H.J."/>
            <person name="Zhang X.Y."/>
            <person name="Chen C.X."/>
            <person name="Zhang Y.J."/>
            <person name="Gao Z.M."/>
            <person name="Yu Y."/>
            <person name="Chen X.L."/>
            <person name="Chen B."/>
            <person name="Zhang Y.Z."/>
        </authorList>
    </citation>
    <scope>NUCLEOTIDE SEQUENCE [LARGE SCALE GENOMIC DNA]</scope>
    <source>
        <strain evidence="9 10">15-R06ZXC-3</strain>
    </source>
</reference>
<keyword evidence="10" id="KW-1185">Reference proteome</keyword>
<dbReference type="PANTHER" id="PTHR33908">
    <property type="entry name" value="MANNOSYLTRANSFERASE YKCB-RELATED"/>
    <property type="match status" value="1"/>
</dbReference>
<evidence type="ECO:0000313" key="9">
    <source>
        <dbReference type="EMBL" id="MEX1663675.1"/>
    </source>
</evidence>
<evidence type="ECO:0000256" key="3">
    <source>
        <dbReference type="ARBA" id="ARBA00022676"/>
    </source>
</evidence>
<sequence length="528" mass="58199">MAKMTSSEDAAPQRSWWMARVFALIIVPLIGAYSLLEPFGRDQGIHATIAYALDNGLVTYRDVFNIKPPLTTAVHWLSQVLFGHSMMAIRELDLIFATLTALGLVEIGRLLRRGLAFGFAAPVGFALIYYSYGFWAHAQTDGWAAFLVVAALWMMLLGWRRSKGRVRLWLMIGSGVALGLAFGLKYTIGGAGVLIFAPLIAGLIGQTHTRFLLRDLLACVLGGLAVLALIIAVMVAFGALDPFLEIQSFIVGYVGYVPKNKPGLLYEFLLIGMSSPYLIATVAVGLIAAALEWAATRRSLSLVVALLWVLAGWVSGHVQGKGASYHFLPMLPVYALLFGIAIEAIAGLLRKPAHSRAFVMLALIALYLPSHAAKLDKYGLIAFGQPDPAKVFIAATPSSSDFDLAAIVAFADVVKAHRKPGDTLFLWGYSTMLYFLADEPPRYRYPYSWPFMVNYYDGRYTQDLLNRLRANPPTQFVLQSRDATPWVTQNPKSSDEMLAEYPALTEFLAQNYHLVAKQARFALYERND</sequence>
<keyword evidence="4 9" id="KW-0808">Transferase</keyword>
<accession>A0ABV3TPY9</accession>
<dbReference type="RefSeq" id="WP_368393175.1">
    <property type="nucleotide sequence ID" value="NZ_JBFRYC010000023.1"/>
</dbReference>
<dbReference type="Proteomes" id="UP001557465">
    <property type="component" value="Unassembled WGS sequence"/>
</dbReference>
<organism evidence="9 10">
    <name type="scientific">Thioclava arctica</name>
    <dbReference type="NCBI Taxonomy" id="3238301"/>
    <lineage>
        <taxon>Bacteria</taxon>
        <taxon>Pseudomonadati</taxon>
        <taxon>Pseudomonadota</taxon>
        <taxon>Alphaproteobacteria</taxon>
        <taxon>Rhodobacterales</taxon>
        <taxon>Paracoccaceae</taxon>
        <taxon>Thioclava</taxon>
    </lineage>
</organism>
<dbReference type="InterPro" id="IPR050297">
    <property type="entry name" value="LipidA_mod_glycosyltrf_83"/>
</dbReference>
<evidence type="ECO:0000256" key="6">
    <source>
        <dbReference type="ARBA" id="ARBA00022989"/>
    </source>
</evidence>
<dbReference type="EC" id="2.4.-.-" evidence="9"/>
<dbReference type="PANTHER" id="PTHR33908:SF11">
    <property type="entry name" value="MEMBRANE PROTEIN"/>
    <property type="match status" value="1"/>
</dbReference>
<evidence type="ECO:0000256" key="2">
    <source>
        <dbReference type="ARBA" id="ARBA00022475"/>
    </source>
</evidence>
<comment type="caution">
    <text evidence="9">The sequence shown here is derived from an EMBL/GenBank/DDBJ whole genome shotgun (WGS) entry which is preliminary data.</text>
</comment>
<feature type="transmembrane region" description="Helical" evidence="8">
    <location>
        <begin position="142"/>
        <end position="159"/>
    </location>
</feature>
<dbReference type="GO" id="GO:0016757">
    <property type="term" value="F:glycosyltransferase activity"/>
    <property type="evidence" value="ECO:0007669"/>
    <property type="project" value="UniProtKB-KW"/>
</dbReference>
<keyword evidence="3 9" id="KW-0328">Glycosyltransferase</keyword>
<gene>
    <name evidence="9" type="ORF">AB4874_19000</name>
</gene>
<comment type="subcellular location">
    <subcellularLocation>
        <location evidence="1">Cell membrane</location>
        <topology evidence="1">Multi-pass membrane protein</topology>
    </subcellularLocation>
</comment>
<feature type="transmembrane region" description="Helical" evidence="8">
    <location>
        <begin position="16"/>
        <end position="36"/>
    </location>
</feature>
<proteinExistence type="predicted"/>
<keyword evidence="7 8" id="KW-0472">Membrane</keyword>
<evidence type="ECO:0000313" key="10">
    <source>
        <dbReference type="Proteomes" id="UP001557465"/>
    </source>
</evidence>
<feature type="transmembrane region" description="Helical" evidence="8">
    <location>
        <begin position="356"/>
        <end position="373"/>
    </location>
</feature>
<evidence type="ECO:0000256" key="8">
    <source>
        <dbReference type="SAM" id="Phobius"/>
    </source>
</evidence>
<feature type="transmembrane region" description="Helical" evidence="8">
    <location>
        <begin position="115"/>
        <end position="136"/>
    </location>
</feature>
<feature type="transmembrane region" description="Helical" evidence="8">
    <location>
        <begin position="300"/>
        <end position="319"/>
    </location>
</feature>
<evidence type="ECO:0000256" key="1">
    <source>
        <dbReference type="ARBA" id="ARBA00004651"/>
    </source>
</evidence>
<dbReference type="EMBL" id="JBFRYC010000023">
    <property type="protein sequence ID" value="MEX1663675.1"/>
    <property type="molecule type" value="Genomic_DNA"/>
</dbReference>
<feature type="transmembrane region" description="Helical" evidence="8">
    <location>
        <begin position="268"/>
        <end position="288"/>
    </location>
</feature>
<name>A0ABV3TPY9_9RHOB</name>